<evidence type="ECO:0000256" key="1">
    <source>
        <dbReference type="SAM" id="MobiDB-lite"/>
    </source>
</evidence>
<dbReference type="RefSeq" id="WP_376852536.1">
    <property type="nucleotide sequence ID" value="NZ_JBHSMF010000015.1"/>
</dbReference>
<name>A0ABW0NKM8_9BURK</name>
<accession>A0ABW0NKM8</accession>
<protein>
    <submittedName>
        <fullName evidence="2">Uncharacterized protein</fullName>
    </submittedName>
</protein>
<evidence type="ECO:0000313" key="2">
    <source>
        <dbReference type="EMBL" id="MFC5500284.1"/>
    </source>
</evidence>
<evidence type="ECO:0000313" key="3">
    <source>
        <dbReference type="Proteomes" id="UP001596037"/>
    </source>
</evidence>
<keyword evidence="3" id="KW-1185">Reference proteome</keyword>
<dbReference type="Proteomes" id="UP001596037">
    <property type="component" value="Unassembled WGS sequence"/>
</dbReference>
<proteinExistence type="predicted"/>
<organism evidence="2 3">
    <name type="scientific">Caenimonas terrae</name>
    <dbReference type="NCBI Taxonomy" id="696074"/>
    <lineage>
        <taxon>Bacteria</taxon>
        <taxon>Pseudomonadati</taxon>
        <taxon>Pseudomonadota</taxon>
        <taxon>Betaproteobacteria</taxon>
        <taxon>Burkholderiales</taxon>
        <taxon>Comamonadaceae</taxon>
        <taxon>Caenimonas</taxon>
    </lineage>
</organism>
<feature type="region of interest" description="Disordered" evidence="1">
    <location>
        <begin position="409"/>
        <end position="429"/>
    </location>
</feature>
<sequence length="429" mass="47166">MALPNIRLVRAAPDPLGLYLRIGHTGQKDLQSFISSGDAAFSGVVFDARRVAKQKELLSLVLERRIDAVLDPQTQPMALPGGYIEAMGDLPWSAKRVHTYDDFSPNLRHKIADEIAQFAVANGFTQVLAPTHLLTGPDDRWLDIDIATTKALRLALHRRGGKNIQINYSLAVSYVTFRTASKRKAILDRLRAANIDSVWLHVDGCGADSSPTAVTRYSDAAVDFHDLGLPIVADHMGGLVGLSLLAFGVVGGLSHGITLGERFNCGHWHKVPVPGGPAFAPKLRVYIPPLDLMLPRGDAERLFETGGKARTAFGCRNTACCARGITDMLQAPARHFLYQRTREIAGLSQIPESLRPQQFLEEHLRPASDRAILAKQLPLPETLQKKIDGHSKRLNDLRIVLGTYSQTRRQTSFAQHPKTRAAREVGRQA</sequence>
<dbReference type="EMBL" id="JBHSMF010000015">
    <property type="protein sequence ID" value="MFC5500284.1"/>
    <property type="molecule type" value="Genomic_DNA"/>
</dbReference>
<comment type="caution">
    <text evidence="2">The sequence shown here is derived from an EMBL/GenBank/DDBJ whole genome shotgun (WGS) entry which is preliminary data.</text>
</comment>
<gene>
    <name evidence="2" type="ORF">ACFPOE_22265</name>
</gene>
<reference evidence="3" key="1">
    <citation type="journal article" date="2019" name="Int. J. Syst. Evol. Microbiol.">
        <title>The Global Catalogue of Microorganisms (GCM) 10K type strain sequencing project: providing services to taxonomists for standard genome sequencing and annotation.</title>
        <authorList>
            <consortium name="The Broad Institute Genomics Platform"/>
            <consortium name="The Broad Institute Genome Sequencing Center for Infectious Disease"/>
            <person name="Wu L."/>
            <person name="Ma J."/>
        </authorList>
    </citation>
    <scope>NUCLEOTIDE SEQUENCE [LARGE SCALE GENOMIC DNA]</scope>
    <source>
        <strain evidence="3">CCUG 57401</strain>
    </source>
</reference>